<dbReference type="EMBL" id="BAABJI010000001">
    <property type="protein sequence ID" value="GAA4910077.1"/>
    <property type="molecule type" value="Genomic_DNA"/>
</dbReference>
<dbReference type="RefSeq" id="WP_345329996.1">
    <property type="nucleotide sequence ID" value="NZ_BAABJI010000001.1"/>
</dbReference>
<proteinExistence type="predicted"/>
<name>A0ABP9FN35_9SPHI</name>
<protein>
    <submittedName>
        <fullName evidence="1">Uncharacterized protein</fullName>
    </submittedName>
</protein>
<dbReference type="Proteomes" id="UP001501436">
    <property type="component" value="Unassembled WGS sequence"/>
</dbReference>
<reference evidence="2" key="1">
    <citation type="journal article" date="2019" name="Int. J. Syst. Evol. Microbiol.">
        <title>The Global Catalogue of Microorganisms (GCM) 10K type strain sequencing project: providing services to taxonomists for standard genome sequencing and annotation.</title>
        <authorList>
            <consortium name="The Broad Institute Genomics Platform"/>
            <consortium name="The Broad Institute Genome Sequencing Center for Infectious Disease"/>
            <person name="Wu L."/>
            <person name="Ma J."/>
        </authorList>
    </citation>
    <scope>NUCLEOTIDE SEQUENCE [LARGE SCALE GENOMIC DNA]</scope>
    <source>
        <strain evidence="2">JCM 18283</strain>
    </source>
</reference>
<gene>
    <name evidence="1" type="ORF">GCM10023313_11540</name>
</gene>
<keyword evidence="2" id="KW-1185">Reference proteome</keyword>
<evidence type="ECO:0000313" key="1">
    <source>
        <dbReference type="EMBL" id="GAA4910077.1"/>
    </source>
</evidence>
<organism evidence="1 2">
    <name type="scientific">Mucilaginibacter defluvii</name>
    <dbReference type="NCBI Taxonomy" id="1196019"/>
    <lineage>
        <taxon>Bacteria</taxon>
        <taxon>Pseudomonadati</taxon>
        <taxon>Bacteroidota</taxon>
        <taxon>Sphingobacteriia</taxon>
        <taxon>Sphingobacteriales</taxon>
        <taxon>Sphingobacteriaceae</taxon>
        <taxon>Mucilaginibacter</taxon>
    </lineage>
</organism>
<sequence length="227" mass="26128">MCVKNDERQIYPFFWLDELLEVTLNPAKTDLKTLTDNNLAEIAERLPQEIGQVAFHLKNQAFALYNHEHIKVVAGQYDQAIRLLQYQAAENLSRVTKNKQVRLIIQAIIDALQDLADAVQRRYERLINMPVPEPIIKHDIDDRSTEKLLFALSADQIGILLKSAFDVKLVLAKSFRKICQILAPFLATTWRAKLSWDSIRSIAGRAEPRDKEIVIHFLQKMISQIRG</sequence>
<evidence type="ECO:0000313" key="2">
    <source>
        <dbReference type="Proteomes" id="UP001501436"/>
    </source>
</evidence>
<accession>A0ABP9FN35</accession>
<comment type="caution">
    <text evidence="1">The sequence shown here is derived from an EMBL/GenBank/DDBJ whole genome shotgun (WGS) entry which is preliminary data.</text>
</comment>